<dbReference type="AlphaFoldDB" id="A0A6G4WUB8"/>
<comment type="caution">
    <text evidence="6">The sequence shown here is derived from an EMBL/GenBank/DDBJ whole genome shotgun (WGS) entry which is preliminary data.</text>
</comment>
<dbReference type="SUPFAM" id="SSF55781">
    <property type="entry name" value="GAF domain-like"/>
    <property type="match status" value="1"/>
</dbReference>
<evidence type="ECO:0000256" key="2">
    <source>
        <dbReference type="ARBA" id="ARBA00023125"/>
    </source>
</evidence>
<evidence type="ECO:0000256" key="3">
    <source>
        <dbReference type="ARBA" id="ARBA00023163"/>
    </source>
</evidence>
<dbReference type="PROSITE" id="PS51078">
    <property type="entry name" value="ICLR_ED"/>
    <property type="match status" value="1"/>
</dbReference>
<dbReference type="Pfam" id="PF09339">
    <property type="entry name" value="HTH_IclR"/>
    <property type="match status" value="1"/>
</dbReference>
<sequence>MPIAATVPFPCALGGYRDTYAVTARSGSGANGHNLQGETVALLQPPGGHSPEPGREPTAPFHSVQYALRVLEAVARCRDGVTEETIADETGLPSGHLAHMLTMLRRERYIERLSDGSYVVGESLILLGSGVDRAQALRDQLQRTLTELRDTVGAAVYFSRYRDGELDIPQYAESPEAPAVNQWVDFRSAVHATAIGKCLLSQLDHDARRDHLSRHRTARLTSRTITDERLLLNTLDRQPPTVPTLDLQEYAVGTVCAAVPVTAGSSVSCLALSLPVEQAHRLRRAAEELSRKAAPVMLSLSIGI</sequence>
<dbReference type="GO" id="GO:0045892">
    <property type="term" value="P:negative regulation of DNA-templated transcription"/>
    <property type="evidence" value="ECO:0007669"/>
    <property type="project" value="TreeGrafter"/>
</dbReference>
<feature type="domain" description="HTH iclR-type" evidence="4">
    <location>
        <begin position="61"/>
        <end position="122"/>
    </location>
</feature>
<reference evidence="6 7" key="1">
    <citation type="submission" date="2020-02" db="EMBL/GenBank/DDBJ databases">
        <title>Whole-genome analyses of novel actinobacteria.</title>
        <authorList>
            <person name="Sahin N."/>
            <person name="Tatar D."/>
        </authorList>
    </citation>
    <scope>NUCLEOTIDE SEQUENCE [LARGE SCALE GENOMIC DNA]</scope>
    <source>
        <strain evidence="6 7">SB3404</strain>
    </source>
</reference>
<dbReference type="GO" id="GO:0003700">
    <property type="term" value="F:DNA-binding transcription factor activity"/>
    <property type="evidence" value="ECO:0007669"/>
    <property type="project" value="TreeGrafter"/>
</dbReference>
<dbReference type="PANTHER" id="PTHR30136:SF24">
    <property type="entry name" value="HTH-TYPE TRANSCRIPTIONAL REPRESSOR ALLR"/>
    <property type="match status" value="1"/>
</dbReference>
<name>A0A6G4WUB8_9ACTN</name>
<proteinExistence type="predicted"/>
<feature type="domain" description="IclR-ED" evidence="5">
    <location>
        <begin position="123"/>
        <end position="304"/>
    </location>
</feature>
<dbReference type="Gene3D" id="1.10.10.10">
    <property type="entry name" value="Winged helix-like DNA-binding domain superfamily/Winged helix DNA-binding domain"/>
    <property type="match status" value="1"/>
</dbReference>
<dbReference type="InterPro" id="IPR029016">
    <property type="entry name" value="GAF-like_dom_sf"/>
</dbReference>
<evidence type="ECO:0000259" key="5">
    <source>
        <dbReference type="PROSITE" id="PS51078"/>
    </source>
</evidence>
<keyword evidence="3" id="KW-0804">Transcription</keyword>
<gene>
    <name evidence="6" type="ORF">G5C65_11040</name>
</gene>
<keyword evidence="7" id="KW-1185">Reference proteome</keyword>
<dbReference type="Proteomes" id="UP000477722">
    <property type="component" value="Unassembled WGS sequence"/>
</dbReference>
<dbReference type="InterPro" id="IPR005471">
    <property type="entry name" value="Tscrpt_reg_IclR_N"/>
</dbReference>
<organism evidence="6 7">
    <name type="scientific">Streptomyces boncukensis</name>
    <dbReference type="NCBI Taxonomy" id="2711219"/>
    <lineage>
        <taxon>Bacteria</taxon>
        <taxon>Bacillati</taxon>
        <taxon>Actinomycetota</taxon>
        <taxon>Actinomycetes</taxon>
        <taxon>Kitasatosporales</taxon>
        <taxon>Streptomycetaceae</taxon>
        <taxon>Streptomyces</taxon>
    </lineage>
</organism>
<dbReference type="InterPro" id="IPR050707">
    <property type="entry name" value="HTH_MetabolicPath_Reg"/>
</dbReference>
<dbReference type="EMBL" id="JAAKZZ010000083">
    <property type="protein sequence ID" value="NGO68879.1"/>
    <property type="molecule type" value="Genomic_DNA"/>
</dbReference>
<evidence type="ECO:0000256" key="1">
    <source>
        <dbReference type="ARBA" id="ARBA00023015"/>
    </source>
</evidence>
<dbReference type="SUPFAM" id="SSF46785">
    <property type="entry name" value="Winged helix' DNA-binding domain"/>
    <property type="match status" value="1"/>
</dbReference>
<dbReference type="SMART" id="SM00346">
    <property type="entry name" value="HTH_ICLR"/>
    <property type="match status" value="1"/>
</dbReference>
<dbReference type="Gene3D" id="3.30.450.40">
    <property type="match status" value="1"/>
</dbReference>
<dbReference type="PANTHER" id="PTHR30136">
    <property type="entry name" value="HELIX-TURN-HELIX TRANSCRIPTIONAL REGULATOR, ICLR FAMILY"/>
    <property type="match status" value="1"/>
</dbReference>
<evidence type="ECO:0000259" key="4">
    <source>
        <dbReference type="PROSITE" id="PS51077"/>
    </source>
</evidence>
<dbReference type="Pfam" id="PF01614">
    <property type="entry name" value="IclR_C"/>
    <property type="match status" value="1"/>
</dbReference>
<evidence type="ECO:0000313" key="6">
    <source>
        <dbReference type="EMBL" id="NGO68879.1"/>
    </source>
</evidence>
<dbReference type="InterPro" id="IPR036390">
    <property type="entry name" value="WH_DNA-bd_sf"/>
</dbReference>
<dbReference type="InterPro" id="IPR014757">
    <property type="entry name" value="Tscrpt_reg_IclR_C"/>
</dbReference>
<evidence type="ECO:0000313" key="7">
    <source>
        <dbReference type="Proteomes" id="UP000477722"/>
    </source>
</evidence>
<dbReference type="GO" id="GO:0003677">
    <property type="term" value="F:DNA binding"/>
    <property type="evidence" value="ECO:0007669"/>
    <property type="project" value="UniProtKB-KW"/>
</dbReference>
<keyword evidence="2" id="KW-0238">DNA-binding</keyword>
<dbReference type="PROSITE" id="PS51077">
    <property type="entry name" value="HTH_ICLR"/>
    <property type="match status" value="1"/>
</dbReference>
<keyword evidence="1" id="KW-0805">Transcription regulation</keyword>
<dbReference type="InterPro" id="IPR036388">
    <property type="entry name" value="WH-like_DNA-bd_sf"/>
</dbReference>
<accession>A0A6G4WUB8</accession>
<protein>
    <submittedName>
        <fullName evidence="6">Helix-turn-helix domain-containing protein</fullName>
    </submittedName>
</protein>